<feature type="compositionally biased region" description="Low complexity" evidence="1">
    <location>
        <begin position="650"/>
        <end position="674"/>
    </location>
</feature>
<dbReference type="Pfam" id="PF18759">
    <property type="entry name" value="Plavaka"/>
    <property type="match status" value="1"/>
</dbReference>
<gene>
    <name evidence="2" type="ORF">OBBRIDRAFT_808769</name>
</gene>
<evidence type="ECO:0000313" key="3">
    <source>
        <dbReference type="Proteomes" id="UP000250043"/>
    </source>
</evidence>
<sequence length="911" mass="104107">MVIDPQAAAPDEPDVVDVDATPPVHPTPPREYPQAKFARSFPEEKQAGRVEGNAPTQFERTRHEQVADGQDIHGPFADDEEWNLAKWLIKNVGHTQADEFLKLPIIQSRVQPSYRNKDHLLNAVDSLPNSVTWQCHEITVTGDIYNDESRPLTEKLELWFRDPLECIRELLNNPVFKEAMAYAPQKQYVDAEGKTRVIDEMSSADWWWNIQEQLPTGATVAPVILSSDKTKLSQFRGDKSAWPVYLTFGNLAKDVRRKVSSHATVLVGYLPVAKLHCFTEKTRSVARYRLFHHCMNIVFKKMADAGRTGVHMTCPDGCIRWIWPIVAAYVADFPEQCLIACCMENRCPICKVPPDRRGMNEAHPRRDQTETLHLLYEQEQGSSDPTVSAQFSEFGLRRIYPPFWQNLPHSDVSLWFTPDLLHQLHKGVFKDHLVKWCTAILGEEELDARFRAMADLTGLRHFANGISAVSQWTGHEHKEMEKVFLGVVMGCRDARVVQAVRAVLDFIYLASLQSHTTQTLELLQDALQRFHNFKDVFVELGARSKSHFNIPKIHAMQHYVDMIMLFGSADGFNTESPERLHIDYAKDAYRASNHRDYLIQMVTWLQRQEAVDSFSVYLEWCRQGSLRIQQHLGVRLIDDEVENPLPPPHSDSSSSDSELELQQPPVQSTTSTTSRQYQLAAKGPRALRGITAARIILEHHAPRFLDAIRTFLRSYGSAFEPQLFDGFDLHSRLAVQLPFIPATGLGKSRKNVTRASPPMPEKVRRAAQPARLDFALVRTGEVNEATEGTPLEGLRIAHVRVIFTLPASYPVRLYAREALAYVEWFTPFHRTDEASGLFIVSPSSRMHQPYAEIIRVSRIVRNCYLFPKFGHTIDTRWTMDNVTELCETFYVNPYIDMHTFCMLRCMQFGCT</sequence>
<dbReference type="AlphaFoldDB" id="A0A8E2AFX5"/>
<dbReference type="OrthoDB" id="2418900at2759"/>
<name>A0A8E2AFX5_9APHY</name>
<dbReference type="InterPro" id="IPR041078">
    <property type="entry name" value="Plavaka"/>
</dbReference>
<evidence type="ECO:0000313" key="2">
    <source>
        <dbReference type="EMBL" id="OCH83751.1"/>
    </source>
</evidence>
<protein>
    <submittedName>
        <fullName evidence="2">Uncharacterized protein</fullName>
    </submittedName>
</protein>
<dbReference type="EMBL" id="KV722829">
    <property type="protein sequence ID" value="OCH83751.1"/>
    <property type="molecule type" value="Genomic_DNA"/>
</dbReference>
<feature type="region of interest" description="Disordered" evidence="1">
    <location>
        <begin position="1"/>
        <end position="34"/>
    </location>
</feature>
<organism evidence="2 3">
    <name type="scientific">Obba rivulosa</name>
    <dbReference type="NCBI Taxonomy" id="1052685"/>
    <lineage>
        <taxon>Eukaryota</taxon>
        <taxon>Fungi</taxon>
        <taxon>Dikarya</taxon>
        <taxon>Basidiomycota</taxon>
        <taxon>Agaricomycotina</taxon>
        <taxon>Agaricomycetes</taxon>
        <taxon>Polyporales</taxon>
        <taxon>Gelatoporiaceae</taxon>
        <taxon>Obba</taxon>
    </lineage>
</organism>
<keyword evidence="3" id="KW-1185">Reference proteome</keyword>
<feature type="compositionally biased region" description="Low complexity" evidence="1">
    <location>
        <begin position="1"/>
        <end position="10"/>
    </location>
</feature>
<dbReference type="Proteomes" id="UP000250043">
    <property type="component" value="Unassembled WGS sequence"/>
</dbReference>
<reference evidence="2 3" key="1">
    <citation type="submission" date="2016-07" db="EMBL/GenBank/DDBJ databases">
        <title>Draft genome of the white-rot fungus Obba rivulosa 3A-2.</title>
        <authorList>
            <consortium name="DOE Joint Genome Institute"/>
            <person name="Miettinen O."/>
            <person name="Riley R."/>
            <person name="Acob R."/>
            <person name="Barry K."/>
            <person name="Cullen D."/>
            <person name="De Vries R."/>
            <person name="Hainaut M."/>
            <person name="Hatakka A."/>
            <person name="Henrissat B."/>
            <person name="Hilden K."/>
            <person name="Kuo R."/>
            <person name="Labutti K."/>
            <person name="Lipzen A."/>
            <person name="Makela M.R."/>
            <person name="Sandor L."/>
            <person name="Spatafora J.W."/>
            <person name="Grigoriev I.V."/>
            <person name="Hibbett D.S."/>
        </authorList>
    </citation>
    <scope>NUCLEOTIDE SEQUENCE [LARGE SCALE GENOMIC DNA]</scope>
    <source>
        <strain evidence="2 3">3A-2</strain>
    </source>
</reference>
<accession>A0A8E2AFX5</accession>
<proteinExistence type="predicted"/>
<evidence type="ECO:0000256" key="1">
    <source>
        <dbReference type="SAM" id="MobiDB-lite"/>
    </source>
</evidence>
<feature type="region of interest" description="Disordered" evidence="1">
    <location>
        <begin position="640"/>
        <end position="680"/>
    </location>
</feature>